<dbReference type="InterPro" id="IPR036663">
    <property type="entry name" value="Fumarylacetoacetase_C_sf"/>
</dbReference>
<evidence type="ECO:0000313" key="2">
    <source>
        <dbReference type="EMBL" id="SCB66288.1"/>
    </source>
</evidence>
<dbReference type="Gene3D" id="3.90.850.10">
    <property type="entry name" value="Fumarylacetoacetase-like, C-terminal domain"/>
    <property type="match status" value="1"/>
</dbReference>
<dbReference type="PANTHER" id="PTHR43211:SF1">
    <property type="entry name" value="BLL6422 PROTEIN"/>
    <property type="match status" value="1"/>
</dbReference>
<name>A0A1C3ZAW6_BACMY</name>
<dbReference type="GO" id="GO:0003824">
    <property type="term" value="F:catalytic activity"/>
    <property type="evidence" value="ECO:0007669"/>
    <property type="project" value="InterPro"/>
</dbReference>
<dbReference type="SUPFAM" id="SSF56529">
    <property type="entry name" value="FAH"/>
    <property type="match status" value="1"/>
</dbReference>
<evidence type="ECO:0000313" key="3">
    <source>
        <dbReference type="Proteomes" id="UP000195696"/>
    </source>
</evidence>
<dbReference type="AlphaFoldDB" id="A0A1C3ZAW6"/>
<reference evidence="2 3" key="1">
    <citation type="submission" date="2016-08" db="EMBL/GenBank/DDBJ databases">
        <authorList>
            <person name="Seilhamer J.J."/>
        </authorList>
    </citation>
    <scope>NUCLEOTIDE SEQUENCE [LARGE SCALE GENOMIC DNA]</scope>
    <source>
        <strain evidence="2 3">SDA_GO95</strain>
    </source>
</reference>
<dbReference type="InterPro" id="IPR011234">
    <property type="entry name" value="Fumarylacetoacetase-like_C"/>
</dbReference>
<feature type="domain" description="Fumarylacetoacetase-like C-terminal" evidence="1">
    <location>
        <begin position="80"/>
        <end position="298"/>
    </location>
</feature>
<dbReference type="Pfam" id="PF01557">
    <property type="entry name" value="FAA_hydrolase"/>
    <property type="match status" value="1"/>
</dbReference>
<organism evidence="2 3">
    <name type="scientific">Bacillus mycoides</name>
    <dbReference type="NCBI Taxonomy" id="1405"/>
    <lineage>
        <taxon>Bacteria</taxon>
        <taxon>Bacillati</taxon>
        <taxon>Bacillota</taxon>
        <taxon>Bacilli</taxon>
        <taxon>Bacillales</taxon>
        <taxon>Bacillaceae</taxon>
        <taxon>Bacillus</taxon>
        <taxon>Bacillus cereus group</taxon>
    </lineage>
</organism>
<dbReference type="EMBL" id="FMAK01000007">
    <property type="protein sequence ID" value="SCB66288.1"/>
    <property type="molecule type" value="Genomic_DNA"/>
</dbReference>
<dbReference type="Proteomes" id="UP000195696">
    <property type="component" value="Unassembled WGS sequence"/>
</dbReference>
<dbReference type="PANTHER" id="PTHR43211">
    <property type="entry name" value="FUMARYLACETOACETATE HYDROLASE"/>
    <property type="match status" value="1"/>
</dbReference>
<evidence type="ECO:0000259" key="1">
    <source>
        <dbReference type="Pfam" id="PF01557"/>
    </source>
</evidence>
<sequence>MKFVTFRLPSKEMRAGWLEGDKVIDMNLASDGQIPSSMFAFLEKADEYVEVLRNIKHPEKGIYSLDEVQLAAAIPNPSSIRDFYAFEQHVKTARGRRGLDVVPEWYDIPVFYFTNHRAVIGPDDFVIGPKKSKKLDYELEIACVIGKEGRNISREQAEEYIFGYCIMNDWSARDLQATEMKVGLGPAKGKDFATSLGAYLVTKEELDVYRNGDRYDLEMTAHVNGQLLSKGNFQDIYYAFSEMIERASEDVTLYPGDVIGSGTVGTGCILELGTEEWLQDGDVVELTITGLGTLRNTVKKEMEAGDGHVLSSHGGATS</sequence>
<gene>
    <name evidence="2" type="ORF">BWGO95_00220</name>
</gene>
<dbReference type="RefSeq" id="WP_002159543.1">
    <property type="nucleotide sequence ID" value="NZ_CP035953.1"/>
</dbReference>
<accession>A0A1C3ZAW6</accession>
<protein>
    <submittedName>
        <fullName evidence="2">Fumarylacetoacetase</fullName>
    </submittedName>
</protein>
<proteinExistence type="predicted"/>